<dbReference type="EMBL" id="LICA01000138">
    <property type="protein sequence ID" value="KRO94681.1"/>
    <property type="molecule type" value="Genomic_DNA"/>
</dbReference>
<dbReference type="GO" id="GO:0070402">
    <property type="term" value="F:NADPH binding"/>
    <property type="evidence" value="ECO:0007669"/>
    <property type="project" value="TreeGrafter"/>
</dbReference>
<dbReference type="AlphaFoldDB" id="A0A0R2U591"/>
<dbReference type="InterPro" id="IPR011032">
    <property type="entry name" value="GroES-like_sf"/>
</dbReference>
<protein>
    <submittedName>
        <fullName evidence="3">NADH oxidase</fullName>
    </submittedName>
</protein>
<dbReference type="PANTHER" id="PTHR48106">
    <property type="entry name" value="QUINONE OXIDOREDUCTASE PIG3-RELATED"/>
    <property type="match status" value="1"/>
</dbReference>
<name>A0A0R2U591_9GAMM</name>
<dbReference type="SUPFAM" id="SSF51735">
    <property type="entry name" value="NAD(P)-binding Rossmann-fold domains"/>
    <property type="match status" value="1"/>
</dbReference>
<dbReference type="Gene3D" id="3.90.180.10">
    <property type="entry name" value="Medium-chain alcohol dehydrogenases, catalytic domain"/>
    <property type="match status" value="1"/>
</dbReference>
<evidence type="ECO:0000313" key="3">
    <source>
        <dbReference type="EMBL" id="KRO94681.1"/>
    </source>
</evidence>
<comment type="caution">
    <text evidence="3">The sequence shown here is derived from an EMBL/GenBank/DDBJ whole genome shotgun (WGS) entry which is preliminary data.</text>
</comment>
<sequence length="328" mass="34581">MSEQTSTEIRSTVTSEGNVEISIARVEKPTPSENEVLIKVEASPINPSDLGLLISFAADLDSLSVSGSGDNTVAKMKIHPGLMGAMKPRLDDSMQVGNEGGGVVVDAGANAKHLIGKTVGVAGGAMYSQYRCVSAQSCLVMEEGTTPAEASSSFVNPLTALAFVETMKMENHTAIINTAAASNLGQMLVKICKDDGVPLVNIVRKPEQVKVLKDLGAEYVCDTSDADFMKDLVSALVTTGATLGFDATGGGNEGKLPGQILAAMEIAANKTAKEYSRYGSDIYKQVYIYGGLDQTPTVLNRSFGMQWGLGGWLLTPMIGRIGMERFGQ</sequence>
<dbReference type="Gene3D" id="3.40.50.720">
    <property type="entry name" value="NAD(P)-binding Rossmann-like Domain"/>
    <property type="match status" value="1"/>
</dbReference>
<dbReference type="PANTHER" id="PTHR48106:SF18">
    <property type="entry name" value="QUINONE OXIDOREDUCTASE PIG3"/>
    <property type="match status" value="1"/>
</dbReference>
<dbReference type="Proteomes" id="UP000051213">
    <property type="component" value="Unassembled WGS sequence"/>
</dbReference>
<feature type="non-terminal residue" evidence="3">
    <location>
        <position position="328"/>
    </location>
</feature>
<organism evidence="3 4">
    <name type="scientific">SAR92 bacterium BACL26 MAG-121220-bin70</name>
    <dbReference type="NCBI Taxonomy" id="1655626"/>
    <lineage>
        <taxon>Bacteria</taxon>
        <taxon>Pseudomonadati</taxon>
        <taxon>Pseudomonadota</taxon>
        <taxon>Gammaproteobacteria</taxon>
        <taxon>Cellvibrionales</taxon>
        <taxon>Porticoccaceae</taxon>
        <taxon>SAR92 clade</taxon>
    </lineage>
</organism>
<evidence type="ECO:0000313" key="4">
    <source>
        <dbReference type="Proteomes" id="UP000051213"/>
    </source>
</evidence>
<dbReference type="InterPro" id="IPR036291">
    <property type="entry name" value="NAD(P)-bd_dom_sf"/>
</dbReference>
<dbReference type="GO" id="GO:0016651">
    <property type="term" value="F:oxidoreductase activity, acting on NAD(P)H"/>
    <property type="evidence" value="ECO:0007669"/>
    <property type="project" value="TreeGrafter"/>
</dbReference>
<keyword evidence="1" id="KW-0521">NADP</keyword>
<reference evidence="3 4" key="1">
    <citation type="submission" date="2015-10" db="EMBL/GenBank/DDBJ databases">
        <title>Metagenome-Assembled Genomes uncover a global brackish microbiome.</title>
        <authorList>
            <person name="Hugerth L.W."/>
            <person name="Larsson J."/>
            <person name="Alneberg J."/>
            <person name="Lindh M.V."/>
            <person name="Legrand C."/>
            <person name="Pinhassi J."/>
            <person name="Andersson A.F."/>
        </authorList>
    </citation>
    <scope>NUCLEOTIDE SEQUENCE [LARGE SCALE GENOMIC DNA]</scope>
    <source>
        <strain evidence="3">BACL26 MAG-121220-bin70</strain>
    </source>
</reference>
<dbReference type="SUPFAM" id="SSF50129">
    <property type="entry name" value="GroES-like"/>
    <property type="match status" value="1"/>
</dbReference>
<proteinExistence type="predicted"/>
<gene>
    <name evidence="3" type="ORF">ABS24_02450</name>
</gene>
<evidence type="ECO:0000256" key="2">
    <source>
        <dbReference type="ARBA" id="ARBA00023002"/>
    </source>
</evidence>
<accession>A0A0R2U591</accession>
<keyword evidence="2" id="KW-0560">Oxidoreductase</keyword>
<evidence type="ECO:0000256" key="1">
    <source>
        <dbReference type="ARBA" id="ARBA00022857"/>
    </source>
</evidence>